<feature type="non-terminal residue" evidence="2">
    <location>
        <position position="1"/>
    </location>
</feature>
<name>A0ABN9TAE7_9DINO</name>
<evidence type="ECO:0000313" key="2">
    <source>
        <dbReference type="EMBL" id="CAK0842192.1"/>
    </source>
</evidence>
<evidence type="ECO:0008006" key="4">
    <source>
        <dbReference type="Google" id="ProtNLM"/>
    </source>
</evidence>
<organism evidence="2 3">
    <name type="scientific">Prorocentrum cordatum</name>
    <dbReference type="NCBI Taxonomy" id="2364126"/>
    <lineage>
        <taxon>Eukaryota</taxon>
        <taxon>Sar</taxon>
        <taxon>Alveolata</taxon>
        <taxon>Dinophyceae</taxon>
        <taxon>Prorocentrales</taxon>
        <taxon>Prorocentraceae</taxon>
        <taxon>Prorocentrum</taxon>
    </lineage>
</organism>
<evidence type="ECO:0000256" key="1">
    <source>
        <dbReference type="SAM" id="Phobius"/>
    </source>
</evidence>
<accession>A0ABN9TAE7</accession>
<protein>
    <recommendedName>
        <fullName evidence="4">Phospholipase B-like</fullName>
    </recommendedName>
</protein>
<dbReference type="EMBL" id="CAUYUJ010014511">
    <property type="protein sequence ID" value="CAK0842192.1"/>
    <property type="molecule type" value="Genomic_DNA"/>
</dbReference>
<keyword evidence="3" id="KW-1185">Reference proteome</keyword>
<gene>
    <name evidence="2" type="ORF">PCOR1329_LOCUS37176</name>
</gene>
<comment type="caution">
    <text evidence="2">The sequence shown here is derived from an EMBL/GenBank/DDBJ whole genome shotgun (WGS) entry which is preliminary data.</text>
</comment>
<sequence>INKHEVREDHRQRAPPLMMVRATLSRAASNPTSTGEHNRMLQVWDVGKVFFNADRDEAIYVHPGRELCPPVRCWWLWKAINGTGKASQMWGELMRTTVGDGRWECLAATPNVFYIPADPNFPAVDKDSAAICCGDDFLAESYDEQLCELGELLKQQFETWADELPQEDHRAHRQAARLRGSRHVDFMIQWTQKRGCKPAPTPGAKATGQGRRDSIDLLSKDRAREVAGAAGTALYLSSDRPDTMHASETAMQRVSNPNVLMHARVQRLGRYYEGQPVLVWRYPLQGTPDGIRVEGDADWASKSEFQRRFTSGGAVRDGDHTWDCYSATQSTIALSSGEPEMHAAGSATARGLQCKTGLIETKRPCNLKIYSDSTAGEGGGHVRHLELRYLWIQERLRLKAFELLKEDANEMTADMVTKYSEWSTIEKHRATLNLMFGKQYKGLSAMAISTGVVTSASGERVTVHEEPGQLAVCPAPVPHCVDREEFWFILKTGVFAVIAAAFVIGCACGCYARSYLKKDFIQKAVDPAPGDADVCLAT</sequence>
<proteinExistence type="predicted"/>
<evidence type="ECO:0000313" key="3">
    <source>
        <dbReference type="Proteomes" id="UP001189429"/>
    </source>
</evidence>
<feature type="transmembrane region" description="Helical" evidence="1">
    <location>
        <begin position="486"/>
        <end position="512"/>
    </location>
</feature>
<keyword evidence="1" id="KW-0472">Membrane</keyword>
<feature type="non-terminal residue" evidence="2">
    <location>
        <position position="538"/>
    </location>
</feature>
<reference evidence="2" key="1">
    <citation type="submission" date="2023-10" db="EMBL/GenBank/DDBJ databases">
        <authorList>
            <person name="Chen Y."/>
            <person name="Shah S."/>
            <person name="Dougan E. K."/>
            <person name="Thang M."/>
            <person name="Chan C."/>
        </authorList>
    </citation>
    <scope>NUCLEOTIDE SEQUENCE [LARGE SCALE GENOMIC DNA]</scope>
</reference>
<keyword evidence="1" id="KW-1133">Transmembrane helix</keyword>
<keyword evidence="1" id="KW-0812">Transmembrane</keyword>
<dbReference type="Proteomes" id="UP001189429">
    <property type="component" value="Unassembled WGS sequence"/>
</dbReference>